<reference evidence="3" key="1">
    <citation type="submission" date="2014-03" db="EMBL/GenBank/DDBJ databases">
        <authorList>
            <person name="Aksoy S."/>
            <person name="Warren W."/>
            <person name="Wilson R.K."/>
        </authorList>
    </citation>
    <scope>NUCLEOTIDE SEQUENCE [LARGE SCALE GENOMIC DNA]</scope>
    <source>
        <strain evidence="3">IAEA</strain>
    </source>
</reference>
<evidence type="ECO:0000256" key="1">
    <source>
        <dbReference type="SAM" id="MobiDB-lite"/>
    </source>
</evidence>
<reference evidence="2" key="2">
    <citation type="submission" date="2020-05" db="UniProtKB">
        <authorList>
            <consortium name="EnsemblMetazoa"/>
        </authorList>
    </citation>
    <scope>IDENTIFICATION</scope>
    <source>
        <strain evidence="2">IAEA</strain>
    </source>
</reference>
<evidence type="ECO:0000313" key="3">
    <source>
        <dbReference type="Proteomes" id="UP000092445"/>
    </source>
</evidence>
<dbReference type="InterPro" id="IPR001969">
    <property type="entry name" value="Aspartic_peptidase_AS"/>
</dbReference>
<dbReference type="EnsemblMetazoa" id="GPAI033576-RA">
    <property type="protein sequence ID" value="GPAI033576-PA"/>
    <property type="gene ID" value="GPAI033576"/>
</dbReference>
<proteinExistence type="predicted"/>
<dbReference type="GO" id="GO:0006508">
    <property type="term" value="P:proteolysis"/>
    <property type="evidence" value="ECO:0007669"/>
    <property type="project" value="InterPro"/>
</dbReference>
<protein>
    <submittedName>
        <fullName evidence="2">Uncharacterized protein</fullName>
    </submittedName>
</protein>
<accession>A0A1B0A3S9</accession>
<dbReference type="PROSITE" id="PS00141">
    <property type="entry name" value="ASP_PROTEASE"/>
    <property type="match status" value="1"/>
</dbReference>
<evidence type="ECO:0000313" key="2">
    <source>
        <dbReference type="EnsemblMetazoa" id="GPAI033576-PA"/>
    </source>
</evidence>
<sequence length="324" mass="37187">MVKTSLYNLRKEGLRKVCGALDLEAKGAVEDMRKAVTALLTTPDLAVEMEDERFRDYALRPQDMMRHLSYITRQQLERICRNSRREYQIIFGNTLCQHLKEMISLGERFEDVPAPTVSSPPRETSGPSRERSDHDEYQQKRASETIISMIGNTLVPSFTVGALTTRGVVDTGATSSIIQTDMIGFIPHIIATEVSANTIQMADGSLRDNKQMITVQPTNSKLARQATNDNAERADIENMVRFDQPEPVKPKREFRIRHSNIIEVSCHQLELLTTGHTKWQHRWTTQETISSYQNYEQRSPKPDQFQINTVNPKLIPHRLERRRP</sequence>
<feature type="compositionally biased region" description="Basic and acidic residues" evidence="1">
    <location>
        <begin position="128"/>
        <end position="139"/>
    </location>
</feature>
<dbReference type="STRING" id="7398.A0A1B0A3S9"/>
<dbReference type="GO" id="GO:0004190">
    <property type="term" value="F:aspartic-type endopeptidase activity"/>
    <property type="evidence" value="ECO:0007669"/>
    <property type="project" value="InterPro"/>
</dbReference>
<dbReference type="Proteomes" id="UP000092445">
    <property type="component" value="Unassembled WGS sequence"/>
</dbReference>
<dbReference type="AlphaFoldDB" id="A0A1B0A3S9"/>
<name>A0A1B0A3S9_GLOPL</name>
<dbReference type="VEuPathDB" id="VectorBase:GPAI033576"/>
<keyword evidence="3" id="KW-1185">Reference proteome</keyword>
<feature type="compositionally biased region" description="Polar residues" evidence="1">
    <location>
        <begin position="116"/>
        <end position="127"/>
    </location>
</feature>
<feature type="region of interest" description="Disordered" evidence="1">
    <location>
        <begin position="110"/>
        <end position="139"/>
    </location>
</feature>
<organism evidence="2 3">
    <name type="scientific">Glossina pallidipes</name>
    <name type="common">Tsetse fly</name>
    <dbReference type="NCBI Taxonomy" id="7398"/>
    <lineage>
        <taxon>Eukaryota</taxon>
        <taxon>Metazoa</taxon>
        <taxon>Ecdysozoa</taxon>
        <taxon>Arthropoda</taxon>
        <taxon>Hexapoda</taxon>
        <taxon>Insecta</taxon>
        <taxon>Pterygota</taxon>
        <taxon>Neoptera</taxon>
        <taxon>Endopterygota</taxon>
        <taxon>Diptera</taxon>
        <taxon>Brachycera</taxon>
        <taxon>Muscomorpha</taxon>
        <taxon>Hippoboscoidea</taxon>
        <taxon>Glossinidae</taxon>
        <taxon>Glossina</taxon>
    </lineage>
</organism>